<sequence>MRAGVLDRRIIIEENSPAQDQFGSLTAVWTTFATVWARVAPVTGKEAFLSDQVSASADTLFRIRFLKGLNVHMRIVYNSENYNIKNI</sequence>
<gene>
    <name evidence="1" type="ORF">LCGC14_1793170</name>
</gene>
<proteinExistence type="predicted"/>
<dbReference type="InterPro" id="IPR038666">
    <property type="entry name" value="SSP1_head-tail_sf"/>
</dbReference>
<evidence type="ECO:0000313" key="1">
    <source>
        <dbReference type="EMBL" id="KKM01561.1"/>
    </source>
</evidence>
<evidence type="ECO:0008006" key="2">
    <source>
        <dbReference type="Google" id="ProtNLM"/>
    </source>
</evidence>
<protein>
    <recommendedName>
        <fullName evidence="2">Head-tail adaptor protein</fullName>
    </recommendedName>
</protein>
<dbReference type="InterPro" id="IPR008767">
    <property type="entry name" value="Phage_SPP1_head-tail_adaptor"/>
</dbReference>
<dbReference type="Pfam" id="PF05521">
    <property type="entry name" value="Phage_HCP"/>
    <property type="match status" value="1"/>
</dbReference>
<comment type="caution">
    <text evidence="1">The sequence shown here is derived from an EMBL/GenBank/DDBJ whole genome shotgun (WGS) entry which is preliminary data.</text>
</comment>
<dbReference type="NCBIfam" id="TIGR01563">
    <property type="entry name" value="gp16_SPP1"/>
    <property type="match status" value="1"/>
</dbReference>
<feature type="non-terminal residue" evidence="1">
    <location>
        <position position="87"/>
    </location>
</feature>
<reference evidence="1" key="1">
    <citation type="journal article" date="2015" name="Nature">
        <title>Complex archaea that bridge the gap between prokaryotes and eukaryotes.</title>
        <authorList>
            <person name="Spang A."/>
            <person name="Saw J.H."/>
            <person name="Jorgensen S.L."/>
            <person name="Zaremba-Niedzwiedzka K."/>
            <person name="Martijn J."/>
            <person name="Lind A.E."/>
            <person name="van Eijk R."/>
            <person name="Schleper C."/>
            <person name="Guy L."/>
            <person name="Ettema T.J."/>
        </authorList>
    </citation>
    <scope>NUCLEOTIDE SEQUENCE</scope>
</reference>
<dbReference type="Gene3D" id="2.40.10.270">
    <property type="entry name" value="Bacteriophage SPP1 head-tail adaptor protein"/>
    <property type="match status" value="1"/>
</dbReference>
<accession>A0A0F9J6P5</accession>
<organism evidence="1">
    <name type="scientific">marine sediment metagenome</name>
    <dbReference type="NCBI Taxonomy" id="412755"/>
    <lineage>
        <taxon>unclassified sequences</taxon>
        <taxon>metagenomes</taxon>
        <taxon>ecological metagenomes</taxon>
    </lineage>
</organism>
<name>A0A0F9J6P5_9ZZZZ</name>
<dbReference type="AlphaFoldDB" id="A0A0F9J6P5"/>
<dbReference type="EMBL" id="LAZR01017164">
    <property type="protein sequence ID" value="KKM01561.1"/>
    <property type="molecule type" value="Genomic_DNA"/>
</dbReference>